<keyword evidence="2 4" id="KW-0238">DNA-binding</keyword>
<dbReference type="EMBL" id="RHGB01000005">
    <property type="protein sequence ID" value="RNL65934.1"/>
    <property type="molecule type" value="Genomic_DNA"/>
</dbReference>
<evidence type="ECO:0000313" key="9">
    <source>
        <dbReference type="Proteomes" id="UP000274695"/>
    </source>
</evidence>
<evidence type="ECO:0000256" key="2">
    <source>
        <dbReference type="ARBA" id="ARBA00023125"/>
    </source>
</evidence>
<dbReference type="AlphaFoldDB" id="A0A2S4HGZ5"/>
<evidence type="ECO:0000256" key="3">
    <source>
        <dbReference type="ARBA" id="ARBA00023163"/>
    </source>
</evidence>
<dbReference type="EMBL" id="PQGG01000018">
    <property type="protein sequence ID" value="POP53272.1"/>
    <property type="molecule type" value="Genomic_DNA"/>
</dbReference>
<dbReference type="SUPFAM" id="SSF46689">
    <property type="entry name" value="Homeodomain-like"/>
    <property type="match status" value="1"/>
</dbReference>
<organism evidence="6 8">
    <name type="scientific">Zhongshania marina</name>
    <dbReference type="NCBI Taxonomy" id="2304603"/>
    <lineage>
        <taxon>Bacteria</taxon>
        <taxon>Pseudomonadati</taxon>
        <taxon>Pseudomonadota</taxon>
        <taxon>Gammaproteobacteria</taxon>
        <taxon>Cellvibrionales</taxon>
        <taxon>Spongiibacteraceae</taxon>
        <taxon>Zhongshania</taxon>
    </lineage>
</organism>
<name>A0A2S4HGZ5_9GAMM</name>
<evidence type="ECO:0000313" key="7">
    <source>
        <dbReference type="EMBL" id="RNL65934.1"/>
    </source>
</evidence>
<comment type="caution">
    <text evidence="6">The sequence shown here is derived from an EMBL/GenBank/DDBJ whole genome shotgun (WGS) entry which is preliminary data.</text>
</comment>
<dbReference type="Proteomes" id="UP000237222">
    <property type="component" value="Unassembled WGS sequence"/>
</dbReference>
<dbReference type="GO" id="GO:0003700">
    <property type="term" value="F:DNA-binding transcription factor activity"/>
    <property type="evidence" value="ECO:0007669"/>
    <property type="project" value="TreeGrafter"/>
</dbReference>
<dbReference type="PANTHER" id="PTHR30055:SF234">
    <property type="entry name" value="HTH-TYPE TRANSCRIPTIONAL REGULATOR BETI"/>
    <property type="match status" value="1"/>
</dbReference>
<dbReference type="OrthoDB" id="9816431at2"/>
<evidence type="ECO:0000313" key="8">
    <source>
        <dbReference type="Proteomes" id="UP000237222"/>
    </source>
</evidence>
<evidence type="ECO:0000259" key="5">
    <source>
        <dbReference type="PROSITE" id="PS50977"/>
    </source>
</evidence>
<dbReference type="Proteomes" id="UP000274695">
    <property type="component" value="Unassembled WGS sequence"/>
</dbReference>
<dbReference type="PROSITE" id="PS50977">
    <property type="entry name" value="HTH_TETR_2"/>
    <property type="match status" value="1"/>
</dbReference>
<dbReference type="Pfam" id="PF00440">
    <property type="entry name" value="TetR_N"/>
    <property type="match status" value="1"/>
</dbReference>
<reference evidence="7 9" key="2">
    <citation type="submission" date="2018-10" db="EMBL/GenBank/DDBJ databases">
        <title>Draft genome sequence of Zhongshania sp. DSW25-10.</title>
        <authorList>
            <person name="Oh J."/>
        </authorList>
    </citation>
    <scope>NUCLEOTIDE SEQUENCE [LARGE SCALE GENOMIC DNA]</scope>
    <source>
        <strain evidence="7 9">DSW25-10</strain>
    </source>
</reference>
<sequence length="194" mass="20943">MARPRVREKILDAAYSLLQRDGIAAMTTRHIAVCAGTTEASVFNNFGDKAGLLYALVGERLPEVQAVKLAINAELQGDMSAWLRSVYEHAELFYSAIIPLTAPLWGREEFLDNAMAGERHPMHGLLVVRLRELQSDGILASSLDAKALAVVLLGAALHNSFNVVAHGSAALNEKVAERSVRIVASLLPLFTAAD</sequence>
<feature type="domain" description="HTH tetR-type" evidence="5">
    <location>
        <begin position="4"/>
        <end position="64"/>
    </location>
</feature>
<keyword evidence="3" id="KW-0804">Transcription</keyword>
<gene>
    <name evidence="6" type="ORF">C0068_07520</name>
    <name evidence="7" type="ORF">D0911_06115</name>
</gene>
<keyword evidence="1" id="KW-0805">Transcription regulation</keyword>
<evidence type="ECO:0000256" key="4">
    <source>
        <dbReference type="PROSITE-ProRule" id="PRU00335"/>
    </source>
</evidence>
<dbReference type="InterPro" id="IPR001647">
    <property type="entry name" value="HTH_TetR"/>
</dbReference>
<reference evidence="6" key="1">
    <citation type="submission" date="2018-01" db="EMBL/GenBank/DDBJ databases">
        <authorList>
            <person name="Yu X.-D."/>
        </authorList>
    </citation>
    <scope>NUCLEOTIDE SEQUENCE</scope>
    <source>
        <strain evidence="6">ZX-21</strain>
    </source>
</reference>
<dbReference type="Gene3D" id="1.10.357.10">
    <property type="entry name" value="Tetracycline Repressor, domain 2"/>
    <property type="match status" value="1"/>
</dbReference>
<evidence type="ECO:0000313" key="6">
    <source>
        <dbReference type="EMBL" id="POP53272.1"/>
    </source>
</evidence>
<dbReference type="PRINTS" id="PR00455">
    <property type="entry name" value="HTHTETR"/>
</dbReference>
<dbReference type="GO" id="GO:0000976">
    <property type="term" value="F:transcription cis-regulatory region binding"/>
    <property type="evidence" value="ECO:0007669"/>
    <property type="project" value="TreeGrafter"/>
</dbReference>
<dbReference type="RefSeq" id="WP_103683879.1">
    <property type="nucleotide sequence ID" value="NZ_PQGG01000018.1"/>
</dbReference>
<keyword evidence="9" id="KW-1185">Reference proteome</keyword>
<dbReference type="InterPro" id="IPR050109">
    <property type="entry name" value="HTH-type_TetR-like_transc_reg"/>
</dbReference>
<accession>A0A2S4HGZ5</accession>
<proteinExistence type="predicted"/>
<evidence type="ECO:0000256" key="1">
    <source>
        <dbReference type="ARBA" id="ARBA00023015"/>
    </source>
</evidence>
<protein>
    <submittedName>
        <fullName evidence="7">TetR/AcrR family transcriptional regulator</fullName>
    </submittedName>
</protein>
<dbReference type="PANTHER" id="PTHR30055">
    <property type="entry name" value="HTH-TYPE TRANSCRIPTIONAL REGULATOR RUTR"/>
    <property type="match status" value="1"/>
</dbReference>
<dbReference type="InterPro" id="IPR009057">
    <property type="entry name" value="Homeodomain-like_sf"/>
</dbReference>
<feature type="DNA-binding region" description="H-T-H motif" evidence="4">
    <location>
        <begin position="27"/>
        <end position="46"/>
    </location>
</feature>